<dbReference type="GeneID" id="16071645"/>
<feature type="domain" description="Fibronectin type-III" evidence="2">
    <location>
        <begin position="243"/>
        <end position="344"/>
    </location>
</feature>
<dbReference type="InParanoid" id="F2UHW2"/>
<dbReference type="EMBL" id="GL832975">
    <property type="protein sequence ID" value="EGD76711.1"/>
    <property type="molecule type" value="Genomic_DNA"/>
</dbReference>
<dbReference type="InterPro" id="IPR001849">
    <property type="entry name" value="PH_domain"/>
</dbReference>
<feature type="compositionally biased region" description="Acidic residues" evidence="1">
    <location>
        <begin position="522"/>
        <end position="533"/>
    </location>
</feature>
<dbReference type="RefSeq" id="XP_004991083.1">
    <property type="nucleotide sequence ID" value="XM_004991026.1"/>
</dbReference>
<feature type="compositionally biased region" description="Low complexity" evidence="1">
    <location>
        <begin position="476"/>
        <end position="519"/>
    </location>
</feature>
<dbReference type="Proteomes" id="UP000007799">
    <property type="component" value="Unassembled WGS sequence"/>
</dbReference>
<protein>
    <recommendedName>
        <fullName evidence="2">Fibronectin type-III domain-containing protein</fullName>
    </recommendedName>
</protein>
<evidence type="ECO:0000259" key="2">
    <source>
        <dbReference type="PROSITE" id="PS50853"/>
    </source>
</evidence>
<evidence type="ECO:0000313" key="3">
    <source>
        <dbReference type="EMBL" id="EGD76711.1"/>
    </source>
</evidence>
<dbReference type="Gene3D" id="2.60.40.10">
    <property type="entry name" value="Immunoglobulins"/>
    <property type="match status" value="1"/>
</dbReference>
<dbReference type="CDD" id="cd00063">
    <property type="entry name" value="FN3"/>
    <property type="match status" value="1"/>
</dbReference>
<proteinExistence type="predicted"/>
<gene>
    <name evidence="3" type="ORF">PTSG_08062</name>
</gene>
<dbReference type="AlphaFoldDB" id="F2UHW2"/>
<dbReference type="SMART" id="SM00233">
    <property type="entry name" value="PH"/>
    <property type="match status" value="1"/>
</dbReference>
<dbReference type="PROSITE" id="PS50853">
    <property type="entry name" value="FN3"/>
    <property type="match status" value="2"/>
</dbReference>
<evidence type="ECO:0000256" key="1">
    <source>
        <dbReference type="SAM" id="MobiDB-lite"/>
    </source>
</evidence>
<sequence length="533" mass="58335">MADTLDDLEHVMGPDFGFGYDDKLGDPNVKPKVPPPPRELPQERTPESLVITFPEQQQFLEWLSVQLVAVKPSTNLDNPFANFSSSVAENRTYTCKEDPRTASRMLLNGLVPGTKYIARLVVNNPSGTVNGKPSEVLLTPPVAPEAPKVKAVMTKFDAQLHFTFPALGQNLTRLIVQCVEEGDGVVAFEDHERVIEAFVPSPQIATECVVERLRPGTRFIARLVCTNEAGMALGSVTEPVITHPRAHQLVEDVTRRTSTQVVFRFDDHGQSLTVLRMLCVRGKGKDFSNATAVDIPNPQTTTRCIVTKLEPNVLYSFRLYAENESGGQMGPICQVRTIEYSPELNDKSGWLYEMPDMSGRKTLGRRLSLRKTRPKRAFYVLDAKLLTWYDEPEGKELGFMHLGKVAEIAHEAGTSEFVMHLKTGKQRHFNVESVDPNVTSEALCTSWVGSLRGAIEGRPSATMSRQDSTTSGGGRSSRNGTTAPAPAASTTSPATATASQPAPPAADSSAPNESSSLPAQEVFEEEDDESFGF</sequence>
<dbReference type="STRING" id="946362.F2UHW2"/>
<dbReference type="OrthoDB" id="443915at2759"/>
<dbReference type="SUPFAM" id="SSF49265">
    <property type="entry name" value="Fibronectin type III"/>
    <property type="match status" value="1"/>
</dbReference>
<organism evidence="4">
    <name type="scientific">Salpingoeca rosetta (strain ATCC 50818 / BSB-021)</name>
    <dbReference type="NCBI Taxonomy" id="946362"/>
    <lineage>
        <taxon>Eukaryota</taxon>
        <taxon>Choanoflagellata</taxon>
        <taxon>Craspedida</taxon>
        <taxon>Salpingoecidae</taxon>
        <taxon>Salpingoeca</taxon>
    </lineage>
</organism>
<dbReference type="SMART" id="SM00060">
    <property type="entry name" value="FN3"/>
    <property type="match status" value="3"/>
</dbReference>
<dbReference type="InterPro" id="IPR013783">
    <property type="entry name" value="Ig-like_fold"/>
</dbReference>
<reference evidence="3" key="1">
    <citation type="submission" date="2009-08" db="EMBL/GenBank/DDBJ databases">
        <title>Annotation of Salpingoeca rosetta.</title>
        <authorList>
            <consortium name="The Broad Institute Genome Sequencing Platform"/>
            <person name="Russ C."/>
            <person name="Cuomo C."/>
            <person name="Burger G."/>
            <person name="Gray M.W."/>
            <person name="Holland P.W.H."/>
            <person name="King N."/>
            <person name="Lang F.B.F."/>
            <person name="Roger A.J."/>
            <person name="Ruiz-Trillo I."/>
            <person name="Young S.K."/>
            <person name="Zeng Q."/>
            <person name="Gargeya S."/>
            <person name="Alvarado L."/>
            <person name="Berlin A."/>
            <person name="Chapman S.B."/>
            <person name="Chen Z."/>
            <person name="Freedman E."/>
            <person name="Gellesch M."/>
            <person name="Goldberg J."/>
            <person name="Griggs A."/>
            <person name="Gujja S."/>
            <person name="Heilman E."/>
            <person name="Heiman D."/>
            <person name="Howarth C."/>
            <person name="Mehta T."/>
            <person name="Neiman D."/>
            <person name="Pearson M."/>
            <person name="Roberts A."/>
            <person name="Saif S."/>
            <person name="Shea T."/>
            <person name="Shenoy N."/>
            <person name="Sisk P."/>
            <person name="Stolte C."/>
            <person name="Sykes S."/>
            <person name="White J."/>
            <person name="Yandava C."/>
            <person name="Haas B."/>
            <person name="Nusbaum C."/>
            <person name="Birren B."/>
        </authorList>
    </citation>
    <scope>NUCLEOTIDE SEQUENCE [LARGE SCALE GENOMIC DNA]</scope>
    <source>
        <strain evidence="3">ATCC 50818</strain>
    </source>
</reference>
<feature type="region of interest" description="Disordered" evidence="1">
    <location>
        <begin position="22"/>
        <end position="44"/>
    </location>
</feature>
<dbReference type="InterPro" id="IPR036116">
    <property type="entry name" value="FN3_sf"/>
</dbReference>
<feature type="region of interest" description="Disordered" evidence="1">
    <location>
        <begin position="455"/>
        <end position="533"/>
    </location>
</feature>
<accession>F2UHW2</accession>
<dbReference type="SUPFAM" id="SSF50729">
    <property type="entry name" value="PH domain-like"/>
    <property type="match status" value="1"/>
</dbReference>
<name>F2UHW2_SALR5</name>
<evidence type="ECO:0000313" key="4">
    <source>
        <dbReference type="Proteomes" id="UP000007799"/>
    </source>
</evidence>
<dbReference type="InterPro" id="IPR003961">
    <property type="entry name" value="FN3_dom"/>
</dbReference>
<feature type="domain" description="Fibronectin type-III" evidence="2">
    <location>
        <begin position="42"/>
        <end position="145"/>
    </location>
</feature>
<dbReference type="KEGG" id="sre:PTSG_08062"/>
<keyword evidence="4" id="KW-1185">Reference proteome</keyword>